<evidence type="ECO:0000256" key="1">
    <source>
        <dbReference type="SAM" id="SignalP"/>
    </source>
</evidence>
<proteinExistence type="predicted"/>
<dbReference type="EMBL" id="NIOF01000002">
    <property type="protein sequence ID" value="OWQ92277.1"/>
    <property type="molecule type" value="Genomic_DNA"/>
</dbReference>
<feature type="chain" id="PRO_5013235912" evidence="1">
    <location>
        <begin position="22"/>
        <end position="150"/>
    </location>
</feature>
<gene>
    <name evidence="2" type="ORF">CDN99_08060</name>
</gene>
<dbReference type="Proteomes" id="UP000197468">
    <property type="component" value="Unassembled WGS sequence"/>
</dbReference>
<keyword evidence="3" id="KW-1185">Reference proteome</keyword>
<dbReference type="AlphaFoldDB" id="A0A246JI23"/>
<keyword evidence="1" id="KW-0732">Signal</keyword>
<feature type="signal peptide" evidence="1">
    <location>
        <begin position="1"/>
        <end position="21"/>
    </location>
</feature>
<evidence type="ECO:0000313" key="3">
    <source>
        <dbReference type="Proteomes" id="UP000197468"/>
    </source>
</evidence>
<accession>A0A246JI23</accession>
<dbReference type="OrthoDB" id="8755107at2"/>
<reference evidence="2 3" key="1">
    <citation type="journal article" date="2008" name="Int. J. Syst. Evol. Microbiol.">
        <title>Description of Roseateles aquatilis sp. nov. and Roseateles terrae sp. nov., in the class Betaproteobacteria, and emended description of the genus Roseateles.</title>
        <authorList>
            <person name="Gomila M."/>
            <person name="Bowien B."/>
            <person name="Falsen E."/>
            <person name="Moore E.R."/>
            <person name="Lalucat J."/>
        </authorList>
    </citation>
    <scope>NUCLEOTIDE SEQUENCE [LARGE SCALE GENOMIC DNA]</scope>
    <source>
        <strain evidence="2 3">CCUG 48205</strain>
    </source>
</reference>
<dbReference type="RefSeq" id="WP_088384349.1">
    <property type="nucleotide sequence ID" value="NZ_NIOF01000002.1"/>
</dbReference>
<comment type="caution">
    <text evidence="2">The sequence shown here is derived from an EMBL/GenBank/DDBJ whole genome shotgun (WGS) entry which is preliminary data.</text>
</comment>
<protein>
    <submittedName>
        <fullName evidence="2">Uncharacterized protein</fullName>
    </submittedName>
</protein>
<dbReference type="NCBIfam" id="NF047450">
    <property type="entry name" value="post-PEP-CTERM_1"/>
    <property type="match status" value="1"/>
</dbReference>
<evidence type="ECO:0000313" key="2">
    <source>
        <dbReference type="EMBL" id="OWQ92277.1"/>
    </source>
</evidence>
<name>A0A246JI23_9BURK</name>
<sequence length="150" mass="15436">MITRISLGLAIAAALPLAAQAHEAAAPATTPAASLAPTSDALVIVRDAETGKLRPASAEEHEALKALSPNVRSRVALRAMALTPQMKVHASGAIGVRMTEDMMSQSVVVRRADGTLDEACLTNKEEAEAFLKSAGKSAGKPVAKSALPTE</sequence>
<organism evidence="2 3">
    <name type="scientific">Roseateles aquatilis</name>
    <dbReference type="NCBI Taxonomy" id="431061"/>
    <lineage>
        <taxon>Bacteria</taxon>
        <taxon>Pseudomonadati</taxon>
        <taxon>Pseudomonadota</taxon>
        <taxon>Betaproteobacteria</taxon>
        <taxon>Burkholderiales</taxon>
        <taxon>Sphaerotilaceae</taxon>
        <taxon>Roseateles</taxon>
    </lineage>
</organism>